<evidence type="ECO:0000313" key="3">
    <source>
        <dbReference type="EMBL" id="MBJ8337573.1"/>
    </source>
</evidence>
<dbReference type="Pfam" id="PF00106">
    <property type="entry name" value="adh_short"/>
    <property type="match status" value="1"/>
</dbReference>
<proteinExistence type="inferred from homology"/>
<dbReference type="PANTHER" id="PTHR43157:SF31">
    <property type="entry name" value="PHOSPHATIDYLINOSITOL-GLYCAN BIOSYNTHESIS CLASS F PROTEIN"/>
    <property type="match status" value="1"/>
</dbReference>
<dbReference type="PRINTS" id="PR00081">
    <property type="entry name" value="GDHRDH"/>
</dbReference>
<organism evidence="3 4">
    <name type="scientific">Antrihabitans stalagmiti</name>
    <dbReference type="NCBI Taxonomy" id="2799499"/>
    <lineage>
        <taxon>Bacteria</taxon>
        <taxon>Bacillati</taxon>
        <taxon>Actinomycetota</taxon>
        <taxon>Actinomycetes</taxon>
        <taxon>Mycobacteriales</taxon>
        <taxon>Nocardiaceae</taxon>
        <taxon>Antrihabitans</taxon>
    </lineage>
</organism>
<sequence length="283" mass="30432">MTKTVVITGANSGIGLGMAHELAARGATLVLGCRNQVKAEAARTAIVGRTPGAEVDVLSLDLSSFEHIRTFATELAARHDHVDALINNAGASPMQQHFTEEGFEMQFGANYLGPYLLTHLLLPQLQVAAAKTGDARIVHLSSVMHNIGRIDPETFTGCSRYFALTAYAQSKLGNLMFSNALARRLPAGITSTAMHPGGVDSEVYRELPALVLKPLRLFLISPDKPSKLGADLAIGDRYRGRSGEYFTAQPPGFASRTSRDIGKQDDLYRRSAALADIEALAVR</sequence>
<keyword evidence="4" id="KW-1185">Reference proteome</keyword>
<dbReference type="PANTHER" id="PTHR43157">
    <property type="entry name" value="PHOSPHATIDYLINOSITOL-GLYCAN BIOSYNTHESIS CLASS F PROTEIN-RELATED"/>
    <property type="match status" value="1"/>
</dbReference>
<comment type="caution">
    <text evidence="3">The sequence shown here is derived from an EMBL/GenBank/DDBJ whole genome shotgun (WGS) entry which is preliminary data.</text>
</comment>
<accession>A0A934NLS1</accession>
<dbReference type="GO" id="GO:0016491">
    <property type="term" value="F:oxidoreductase activity"/>
    <property type="evidence" value="ECO:0007669"/>
    <property type="project" value="UniProtKB-KW"/>
</dbReference>
<dbReference type="SUPFAM" id="SSF51735">
    <property type="entry name" value="NAD(P)-binding Rossmann-fold domains"/>
    <property type="match status" value="1"/>
</dbReference>
<dbReference type="Proteomes" id="UP000655868">
    <property type="component" value="Unassembled WGS sequence"/>
</dbReference>
<dbReference type="InterPro" id="IPR036291">
    <property type="entry name" value="NAD(P)-bd_dom_sf"/>
</dbReference>
<gene>
    <name evidence="3" type="ORF">JGU71_01615</name>
</gene>
<evidence type="ECO:0000256" key="1">
    <source>
        <dbReference type="ARBA" id="ARBA00023002"/>
    </source>
</evidence>
<evidence type="ECO:0000256" key="2">
    <source>
        <dbReference type="RuleBase" id="RU000363"/>
    </source>
</evidence>
<comment type="similarity">
    <text evidence="2">Belongs to the short-chain dehydrogenases/reductases (SDR) family.</text>
</comment>
<dbReference type="InterPro" id="IPR002347">
    <property type="entry name" value="SDR_fam"/>
</dbReference>
<dbReference type="EMBL" id="JAEMNV010000001">
    <property type="protein sequence ID" value="MBJ8337573.1"/>
    <property type="molecule type" value="Genomic_DNA"/>
</dbReference>
<dbReference type="PRINTS" id="PR00080">
    <property type="entry name" value="SDRFAMILY"/>
</dbReference>
<dbReference type="Gene3D" id="3.40.50.720">
    <property type="entry name" value="NAD(P)-binding Rossmann-like Domain"/>
    <property type="match status" value="1"/>
</dbReference>
<keyword evidence="1" id="KW-0560">Oxidoreductase</keyword>
<evidence type="ECO:0000313" key="4">
    <source>
        <dbReference type="Proteomes" id="UP000655868"/>
    </source>
</evidence>
<dbReference type="AlphaFoldDB" id="A0A934NLS1"/>
<dbReference type="RefSeq" id="WP_199701315.1">
    <property type="nucleotide sequence ID" value="NZ_JAEMNV010000001.1"/>
</dbReference>
<name>A0A934NLS1_9NOCA</name>
<reference evidence="3" key="1">
    <citation type="submission" date="2020-12" db="EMBL/GenBank/DDBJ databases">
        <title>Antrihabitans popcorni sp. nov. and Antrihabitans auranticaus sp. nov., isolated from a larva cave.</title>
        <authorList>
            <person name="Lee S.D."/>
            <person name="Kim I.S."/>
        </authorList>
    </citation>
    <scope>NUCLEOTIDE SEQUENCE</scope>
    <source>
        <strain evidence="3">YC3-6</strain>
    </source>
</reference>
<protein>
    <submittedName>
        <fullName evidence="3">SDR family NAD(P)-dependent oxidoreductase</fullName>
    </submittedName>
</protein>